<organism evidence="2 3">
    <name type="scientific">Sporisorium scitamineum</name>
    <dbReference type="NCBI Taxonomy" id="49012"/>
    <lineage>
        <taxon>Eukaryota</taxon>
        <taxon>Fungi</taxon>
        <taxon>Dikarya</taxon>
        <taxon>Basidiomycota</taxon>
        <taxon>Ustilaginomycotina</taxon>
        <taxon>Ustilaginomycetes</taxon>
        <taxon>Ustilaginales</taxon>
        <taxon>Ustilaginaceae</taxon>
        <taxon>Sporisorium</taxon>
    </lineage>
</organism>
<proteinExistence type="predicted"/>
<keyword evidence="3" id="KW-1185">Reference proteome</keyword>
<evidence type="ECO:0000313" key="2">
    <source>
        <dbReference type="EMBL" id="CDW98610.1"/>
    </source>
</evidence>
<sequence length="71" mass="7820">MSEARWNAKPCDGIRVAASLVWNSASLASARKTSFAEQQDSSRMEPSPSHTEPGLRSYEDSVSMELLPRAH</sequence>
<reference evidence="3" key="1">
    <citation type="submission" date="2014-06" db="EMBL/GenBank/DDBJ databases">
        <authorList>
            <person name="Berkman P.J."/>
        </authorList>
    </citation>
    <scope>NUCLEOTIDE SEQUENCE [LARGE SCALE GENOMIC DNA]</scope>
</reference>
<feature type="region of interest" description="Disordered" evidence="1">
    <location>
        <begin position="31"/>
        <end position="71"/>
    </location>
</feature>
<accession>A0A0F7SBY3</accession>
<protein>
    <submittedName>
        <fullName evidence="2">Uncharacterized protein</fullName>
    </submittedName>
</protein>
<dbReference type="EMBL" id="CCFA01003556">
    <property type="protein sequence ID" value="CDW98610.1"/>
    <property type="molecule type" value="Genomic_DNA"/>
</dbReference>
<evidence type="ECO:0000256" key="1">
    <source>
        <dbReference type="SAM" id="MobiDB-lite"/>
    </source>
</evidence>
<name>A0A0F7SBY3_9BASI</name>
<dbReference type="Proteomes" id="UP000242770">
    <property type="component" value="Unassembled WGS sequence"/>
</dbReference>
<gene>
    <name evidence="2" type="primary">SSCI59100.1</name>
</gene>
<feature type="compositionally biased region" description="Polar residues" evidence="1">
    <location>
        <begin position="31"/>
        <end position="41"/>
    </location>
</feature>
<evidence type="ECO:0000313" key="3">
    <source>
        <dbReference type="Proteomes" id="UP000242770"/>
    </source>
</evidence>
<dbReference type="AlphaFoldDB" id="A0A0F7SBY3"/>